<dbReference type="PANTHER" id="PTHR30055:SF235">
    <property type="entry name" value="TRANSCRIPTIONAL REGULATORY PROTEIN"/>
    <property type="match status" value="1"/>
</dbReference>
<dbReference type="PATRIC" id="fig|1403939.3.peg.718"/>
<dbReference type="Proteomes" id="UP000018852">
    <property type="component" value="Unassembled WGS sequence"/>
</dbReference>
<dbReference type="GO" id="GO:0000976">
    <property type="term" value="F:transcription cis-regulatory region binding"/>
    <property type="evidence" value="ECO:0007669"/>
    <property type="project" value="TreeGrafter"/>
</dbReference>
<dbReference type="Gene3D" id="1.10.10.60">
    <property type="entry name" value="Homeodomain-like"/>
    <property type="match status" value="1"/>
</dbReference>
<evidence type="ECO:0000256" key="1">
    <source>
        <dbReference type="ARBA" id="ARBA00023125"/>
    </source>
</evidence>
<accession>W1VI27</accession>
<dbReference type="Pfam" id="PF17920">
    <property type="entry name" value="TetR_C_16"/>
    <property type="match status" value="1"/>
</dbReference>
<name>W1VI27_9ACTO</name>
<dbReference type="Pfam" id="PF00440">
    <property type="entry name" value="TetR_N"/>
    <property type="match status" value="1"/>
</dbReference>
<feature type="DNA-binding region" description="H-T-H motif" evidence="2">
    <location>
        <begin position="34"/>
        <end position="53"/>
    </location>
</feature>
<dbReference type="InterPro" id="IPR050109">
    <property type="entry name" value="HTH-type_TetR-like_transc_reg"/>
</dbReference>
<dbReference type="GO" id="GO:0003700">
    <property type="term" value="F:DNA-binding transcription factor activity"/>
    <property type="evidence" value="ECO:0007669"/>
    <property type="project" value="TreeGrafter"/>
</dbReference>
<dbReference type="PANTHER" id="PTHR30055">
    <property type="entry name" value="HTH-TYPE TRANSCRIPTIONAL REGULATOR RUTR"/>
    <property type="match status" value="1"/>
</dbReference>
<dbReference type="Gene3D" id="1.10.357.10">
    <property type="entry name" value="Tetracycline Repressor, domain 2"/>
    <property type="match status" value="1"/>
</dbReference>
<evidence type="ECO:0000313" key="4">
    <source>
        <dbReference type="EMBL" id="ETJ05346.1"/>
    </source>
</evidence>
<reference evidence="4 5" key="1">
    <citation type="submission" date="2013-12" db="EMBL/GenBank/DDBJ databases">
        <title>A Varibaculum cambriense genome reconstructed from a premature infant gut community with otherwise low bacterial novelty that shifts toward anaerobic metabolism during the third week of life.</title>
        <authorList>
            <person name="Brown C.T."/>
            <person name="Sharon I."/>
            <person name="Thomas B.C."/>
            <person name="Castelle C.J."/>
            <person name="Morowitz M.J."/>
            <person name="Banfield J.F."/>
        </authorList>
    </citation>
    <scope>NUCLEOTIDE SEQUENCE [LARGE SCALE GENOMIC DNA]</scope>
    <source>
        <strain evidence="5">DORA_12</strain>
    </source>
</reference>
<feature type="domain" description="HTH tetR-type" evidence="3">
    <location>
        <begin position="12"/>
        <end position="71"/>
    </location>
</feature>
<dbReference type="PROSITE" id="PS50977">
    <property type="entry name" value="HTH_TETR_2"/>
    <property type="match status" value="1"/>
</dbReference>
<gene>
    <name evidence="4" type="ORF">Q605_AUC00506G0002</name>
</gene>
<dbReference type="SUPFAM" id="SSF48498">
    <property type="entry name" value="Tetracyclin repressor-like, C-terminal domain"/>
    <property type="match status" value="1"/>
</dbReference>
<keyword evidence="1 2" id="KW-0238">DNA-binding</keyword>
<dbReference type="PRINTS" id="PR00455">
    <property type="entry name" value="HTHTETR"/>
</dbReference>
<comment type="caution">
    <text evidence="4">The sequence shown here is derived from an EMBL/GenBank/DDBJ whole genome shotgun (WGS) entry which is preliminary data.</text>
</comment>
<organism evidence="4 5">
    <name type="scientific">Actinomyces urogenitalis DORA_12</name>
    <dbReference type="NCBI Taxonomy" id="1403939"/>
    <lineage>
        <taxon>Bacteria</taxon>
        <taxon>Bacillati</taxon>
        <taxon>Actinomycetota</taxon>
        <taxon>Actinomycetes</taxon>
        <taxon>Actinomycetales</taxon>
        <taxon>Actinomycetaceae</taxon>
        <taxon>Actinomyces</taxon>
    </lineage>
</organism>
<dbReference type="InterPro" id="IPR001647">
    <property type="entry name" value="HTH_TetR"/>
</dbReference>
<evidence type="ECO:0000313" key="5">
    <source>
        <dbReference type="Proteomes" id="UP000018852"/>
    </source>
</evidence>
<dbReference type="InterPro" id="IPR041678">
    <property type="entry name" value="TetR_C_16"/>
</dbReference>
<dbReference type="InterPro" id="IPR009057">
    <property type="entry name" value="Homeodomain-like_sf"/>
</dbReference>
<dbReference type="AlphaFoldDB" id="W1VI27"/>
<evidence type="ECO:0000259" key="3">
    <source>
        <dbReference type="PROSITE" id="PS50977"/>
    </source>
</evidence>
<dbReference type="EMBL" id="AZLV01000506">
    <property type="protein sequence ID" value="ETJ05346.1"/>
    <property type="molecule type" value="Genomic_DNA"/>
</dbReference>
<dbReference type="InterPro" id="IPR036271">
    <property type="entry name" value="Tet_transcr_reg_TetR-rel_C_sf"/>
</dbReference>
<proteinExistence type="predicted"/>
<evidence type="ECO:0000256" key="2">
    <source>
        <dbReference type="PROSITE-ProRule" id="PRU00335"/>
    </source>
</evidence>
<sequence length="199" mass="21124">MSPRGRRAAGSPDAREAILVAARTAFARDGYNTSLRGVAREAGVDAALVHHYFPDRARLFVAAVTGVGEERGFEADDVATRLRGLPAERLGEGLVRIFLEAWTTAGPERFQAAFRAVGTDEAAVAGLRELMSGQVLEPVVAQVAPDRPRLRTQMVASQVLGLGTALWVMELDALAGAGADALVALYGPTVQRYLTGELP</sequence>
<dbReference type="SUPFAM" id="SSF46689">
    <property type="entry name" value="Homeodomain-like"/>
    <property type="match status" value="1"/>
</dbReference>
<protein>
    <submittedName>
        <fullName evidence="4">Transcriptional regulator, TetR family</fullName>
    </submittedName>
</protein>